<dbReference type="AlphaFoldDB" id="A0A327VNY5"/>
<dbReference type="OrthoDB" id="6315383at2"/>
<accession>A0A327VNY5</accession>
<evidence type="ECO:0000313" key="2">
    <source>
        <dbReference type="Proteomes" id="UP000249819"/>
    </source>
</evidence>
<protein>
    <submittedName>
        <fullName evidence="1">Uncharacterized protein</fullName>
    </submittedName>
</protein>
<keyword evidence="2" id="KW-1185">Reference proteome</keyword>
<dbReference type="Proteomes" id="UP000249819">
    <property type="component" value="Unassembled WGS sequence"/>
</dbReference>
<name>A0A327VNY5_9BACT</name>
<dbReference type="EMBL" id="QLMA01000009">
    <property type="protein sequence ID" value="RAJ75543.1"/>
    <property type="molecule type" value="Genomic_DNA"/>
</dbReference>
<sequence>MPIQDRNKLKSWFETGDYPTQQQFWDLIDSFFHKLEDVIDINNVSGLRTLLNAKADYEQLQSHLGDKANPHAVTKAQVGLSNIPNNISDAIDLNQNDTLATSAAVFKLASKIGNNTIEEQTFTTNGRYVLRLGDLLEKIVVIPTADISLSIGTVSGGNDILDALPLSGNAGNVISLDLFAASTDKDVYFSGIAGSVQIRYYKR</sequence>
<proteinExistence type="predicted"/>
<comment type="caution">
    <text evidence="1">The sequence shown here is derived from an EMBL/GenBank/DDBJ whole genome shotgun (WGS) entry which is preliminary data.</text>
</comment>
<reference evidence="1 2" key="1">
    <citation type="submission" date="2018-06" db="EMBL/GenBank/DDBJ databases">
        <title>Genomic Encyclopedia of Archaeal and Bacterial Type Strains, Phase II (KMG-II): from individual species to whole genera.</title>
        <authorList>
            <person name="Goeker M."/>
        </authorList>
    </citation>
    <scope>NUCLEOTIDE SEQUENCE [LARGE SCALE GENOMIC DNA]</scope>
    <source>
        <strain evidence="1 2">DSM 29821</strain>
    </source>
</reference>
<evidence type="ECO:0000313" key="1">
    <source>
        <dbReference type="EMBL" id="RAJ75543.1"/>
    </source>
</evidence>
<gene>
    <name evidence="1" type="ORF">CLV59_109157</name>
</gene>
<dbReference type="RefSeq" id="WP_111594700.1">
    <property type="nucleotide sequence ID" value="NZ_QLMA01000009.1"/>
</dbReference>
<organism evidence="1 2">
    <name type="scientific">Chitinophaga dinghuensis</name>
    <dbReference type="NCBI Taxonomy" id="1539050"/>
    <lineage>
        <taxon>Bacteria</taxon>
        <taxon>Pseudomonadati</taxon>
        <taxon>Bacteroidota</taxon>
        <taxon>Chitinophagia</taxon>
        <taxon>Chitinophagales</taxon>
        <taxon>Chitinophagaceae</taxon>
        <taxon>Chitinophaga</taxon>
    </lineage>
</organism>